<dbReference type="Proteomes" id="UP000188273">
    <property type="component" value="Chromosome"/>
</dbReference>
<dbReference type="NCBIfam" id="TIGR02532">
    <property type="entry name" value="IV_pilin_GFxxxE"/>
    <property type="match status" value="1"/>
</dbReference>
<dbReference type="KEGG" id="pbu:L21SP3_01184"/>
<reference evidence="3" key="1">
    <citation type="submission" date="2017-02" db="EMBL/GenBank/DDBJ databases">
        <title>Comparative genomics and description of representatives of a novel lineage of planctomycetes thriving in anoxic sediments.</title>
        <authorList>
            <person name="Spring S."/>
            <person name="Bunk B."/>
            <person name="Sproer C."/>
            <person name="Klenk H.-P."/>
        </authorList>
    </citation>
    <scope>NUCLEOTIDE SEQUENCE [LARGE SCALE GENOMIC DNA]</scope>
    <source>
        <strain evidence="3">L21-RPul-D3</strain>
    </source>
</reference>
<keyword evidence="3" id="KW-1185">Reference proteome</keyword>
<dbReference type="RefSeq" id="WP_077539978.1">
    <property type="nucleotide sequence ID" value="NZ_CP019633.1"/>
</dbReference>
<dbReference type="PROSITE" id="PS00409">
    <property type="entry name" value="PROKAR_NTER_METHYL"/>
    <property type="match status" value="1"/>
</dbReference>
<feature type="compositionally biased region" description="Basic and acidic residues" evidence="1">
    <location>
        <begin position="265"/>
        <end position="280"/>
    </location>
</feature>
<dbReference type="STRING" id="1940790.L21SP3_01184"/>
<protein>
    <submittedName>
        <fullName evidence="2">Type II secretory pathway, component PulJ</fullName>
    </submittedName>
</protein>
<gene>
    <name evidence="2" type="ORF">L21SP3_01184</name>
</gene>
<sequence>MRKGLTLLELLAALAVTSIILITMVTLLYASQNTLKTINTELDASTRSQEILQKIAEDINEFAAEGENVTFKLESKNTPEGLLYRFEMTNYFNTTSNQKDVFKKVVWQSDFDVMLGTFVIYRSRSGMQLEDSVVSTEQKQNPEREIYVPVTTGATYFSLQAYDNDKLLDEWKDDDMPGAMFIGVSFDPPVELITGEVVVPEEDRFYRTVSVSRARNYDFKFVEKDLEAEYEELLEEGQEESESEQDSAEQEDVSREDNPEIPASESDRQESESERTESRE</sequence>
<dbReference type="AlphaFoldDB" id="A0A1Q2HPT7"/>
<dbReference type="OrthoDB" id="9877513at2"/>
<evidence type="ECO:0000313" key="3">
    <source>
        <dbReference type="Proteomes" id="UP000188273"/>
    </source>
</evidence>
<proteinExistence type="predicted"/>
<name>A0A1Q2HPT7_9BACT</name>
<feature type="compositionally biased region" description="Acidic residues" evidence="1">
    <location>
        <begin position="230"/>
        <end position="251"/>
    </location>
</feature>
<evidence type="ECO:0000313" key="2">
    <source>
        <dbReference type="EMBL" id="AQQ09380.1"/>
    </source>
</evidence>
<dbReference type="InterPro" id="IPR012902">
    <property type="entry name" value="N_methyl_site"/>
</dbReference>
<accession>A0A1Q2HPT7</accession>
<feature type="region of interest" description="Disordered" evidence="1">
    <location>
        <begin position="230"/>
        <end position="280"/>
    </location>
</feature>
<dbReference type="EMBL" id="CP019633">
    <property type="protein sequence ID" value="AQQ09380.1"/>
    <property type="molecule type" value="Genomic_DNA"/>
</dbReference>
<organism evidence="2 3">
    <name type="scientific">Sedimentisphaera cyanobacteriorum</name>
    <dbReference type="NCBI Taxonomy" id="1940790"/>
    <lineage>
        <taxon>Bacteria</taxon>
        <taxon>Pseudomonadati</taxon>
        <taxon>Planctomycetota</taxon>
        <taxon>Phycisphaerae</taxon>
        <taxon>Sedimentisphaerales</taxon>
        <taxon>Sedimentisphaeraceae</taxon>
        <taxon>Sedimentisphaera</taxon>
    </lineage>
</organism>
<evidence type="ECO:0000256" key="1">
    <source>
        <dbReference type="SAM" id="MobiDB-lite"/>
    </source>
</evidence>